<keyword evidence="4 6" id="KW-1133">Transmembrane helix</keyword>
<name>A0A0L6JR09_9FIRM</name>
<keyword evidence="8" id="KW-1185">Reference proteome</keyword>
<evidence type="ECO:0000256" key="5">
    <source>
        <dbReference type="ARBA" id="ARBA00023136"/>
    </source>
</evidence>
<gene>
    <name evidence="7" type="ORF">Bccel_3545</name>
</gene>
<evidence type="ECO:0000313" key="8">
    <source>
        <dbReference type="Proteomes" id="UP000036923"/>
    </source>
</evidence>
<keyword evidence="3 6" id="KW-0812">Transmembrane</keyword>
<feature type="transmembrane region" description="Helical" evidence="6">
    <location>
        <begin position="37"/>
        <end position="61"/>
    </location>
</feature>
<evidence type="ECO:0000256" key="4">
    <source>
        <dbReference type="ARBA" id="ARBA00022989"/>
    </source>
</evidence>
<proteinExistence type="predicted"/>
<keyword evidence="5 6" id="KW-0472">Membrane</keyword>
<dbReference type="GO" id="GO:0015171">
    <property type="term" value="F:amino acid transmembrane transporter activity"/>
    <property type="evidence" value="ECO:0007669"/>
    <property type="project" value="TreeGrafter"/>
</dbReference>
<dbReference type="EMBL" id="LGTC01000001">
    <property type="protein sequence ID" value="KNY28271.1"/>
    <property type="molecule type" value="Genomic_DNA"/>
</dbReference>
<feature type="transmembrane region" description="Helical" evidence="6">
    <location>
        <begin position="182"/>
        <end position="200"/>
    </location>
</feature>
<feature type="transmembrane region" description="Helical" evidence="6">
    <location>
        <begin position="115"/>
        <end position="136"/>
    </location>
</feature>
<dbReference type="STRING" id="398512.Bccel_3545"/>
<dbReference type="GO" id="GO:0005886">
    <property type="term" value="C:plasma membrane"/>
    <property type="evidence" value="ECO:0007669"/>
    <property type="project" value="UniProtKB-SubCell"/>
</dbReference>
<dbReference type="InterPro" id="IPR001123">
    <property type="entry name" value="LeuE-type"/>
</dbReference>
<comment type="caution">
    <text evidence="7">The sequence shown here is derived from an EMBL/GenBank/DDBJ whole genome shotgun (WGS) entry which is preliminary data.</text>
</comment>
<evidence type="ECO:0000313" key="7">
    <source>
        <dbReference type="EMBL" id="KNY28271.1"/>
    </source>
</evidence>
<dbReference type="RefSeq" id="WP_036938405.1">
    <property type="nucleotide sequence ID" value="NZ_JQKC01000007.1"/>
</dbReference>
<dbReference type="PANTHER" id="PTHR30086:SF20">
    <property type="entry name" value="ARGININE EXPORTER PROTEIN ARGO-RELATED"/>
    <property type="match status" value="1"/>
</dbReference>
<accession>A0A0L6JR09</accession>
<evidence type="ECO:0000256" key="3">
    <source>
        <dbReference type="ARBA" id="ARBA00022692"/>
    </source>
</evidence>
<keyword evidence="2" id="KW-1003">Cell membrane</keyword>
<feature type="transmembrane region" description="Helical" evidence="6">
    <location>
        <begin position="73"/>
        <end position="95"/>
    </location>
</feature>
<feature type="transmembrane region" description="Helical" evidence="6">
    <location>
        <begin position="7"/>
        <end position="25"/>
    </location>
</feature>
<dbReference type="PANTHER" id="PTHR30086">
    <property type="entry name" value="ARGININE EXPORTER PROTEIN ARGO"/>
    <property type="match status" value="1"/>
</dbReference>
<sequence>MVLKGFRFGLMLQFAIGPVCIYIFNTATNGGFLPAEAAVLAATLMDTIFVTLAILGIGSLLEKDGVKKALKYFGTVILIYFGLGTILGTFGIKIIPTIAGNSNLYDTSNAFVTSFILTASSPLSILFWSGVFATKLSSEGFSKKEMRFFGVGAVMATLVFLTIFAVIVSLLHPMMNQTVVDVMNVLVGIIIIGFGLKMLLKKV</sequence>
<dbReference type="Proteomes" id="UP000036923">
    <property type="component" value="Unassembled WGS sequence"/>
</dbReference>
<protein>
    <submittedName>
        <fullName evidence="7">Lysine exporter protein (LYSE/YGGA)</fullName>
    </submittedName>
</protein>
<dbReference type="AlphaFoldDB" id="A0A0L6JR09"/>
<dbReference type="eggNOG" id="COG1280">
    <property type="taxonomic scope" value="Bacteria"/>
</dbReference>
<dbReference type="OrthoDB" id="7874789at2"/>
<feature type="transmembrane region" description="Helical" evidence="6">
    <location>
        <begin position="148"/>
        <end position="170"/>
    </location>
</feature>
<organism evidence="7 8">
    <name type="scientific">Pseudobacteroides cellulosolvens ATCC 35603 = DSM 2933</name>
    <dbReference type="NCBI Taxonomy" id="398512"/>
    <lineage>
        <taxon>Bacteria</taxon>
        <taxon>Bacillati</taxon>
        <taxon>Bacillota</taxon>
        <taxon>Clostridia</taxon>
        <taxon>Eubacteriales</taxon>
        <taxon>Oscillospiraceae</taxon>
        <taxon>Pseudobacteroides</taxon>
    </lineage>
</organism>
<evidence type="ECO:0000256" key="2">
    <source>
        <dbReference type="ARBA" id="ARBA00022475"/>
    </source>
</evidence>
<evidence type="ECO:0000256" key="1">
    <source>
        <dbReference type="ARBA" id="ARBA00004651"/>
    </source>
</evidence>
<dbReference type="Pfam" id="PF01810">
    <property type="entry name" value="LysE"/>
    <property type="match status" value="1"/>
</dbReference>
<evidence type="ECO:0000256" key="6">
    <source>
        <dbReference type="SAM" id="Phobius"/>
    </source>
</evidence>
<reference evidence="8" key="1">
    <citation type="submission" date="2015-07" db="EMBL/GenBank/DDBJ databases">
        <title>Near-Complete Genome Sequence of the Cellulolytic Bacterium Bacteroides (Pseudobacteroides) cellulosolvens ATCC 35603.</title>
        <authorList>
            <person name="Dassa B."/>
            <person name="Utturkar S.M."/>
            <person name="Klingeman D.M."/>
            <person name="Hurt R.A."/>
            <person name="Keller M."/>
            <person name="Xu J."/>
            <person name="Reddy Y.H.K."/>
            <person name="Borovok I."/>
            <person name="Grinberg I.R."/>
            <person name="Lamed R."/>
            <person name="Zhivin O."/>
            <person name="Bayer E.A."/>
            <person name="Brown S.D."/>
        </authorList>
    </citation>
    <scope>NUCLEOTIDE SEQUENCE [LARGE SCALE GENOMIC DNA]</scope>
    <source>
        <strain evidence="8">DSM 2933</strain>
    </source>
</reference>
<comment type="subcellular location">
    <subcellularLocation>
        <location evidence="1">Cell membrane</location>
        <topology evidence="1">Multi-pass membrane protein</topology>
    </subcellularLocation>
</comment>